<dbReference type="EMBL" id="CP001802">
    <property type="protein sequence ID" value="ACY23203.1"/>
    <property type="molecule type" value="Genomic_DNA"/>
</dbReference>
<feature type="region of interest" description="Disordered" evidence="1">
    <location>
        <begin position="1"/>
        <end position="23"/>
    </location>
</feature>
<dbReference type="Proteomes" id="UP000001219">
    <property type="component" value="Chromosome"/>
</dbReference>
<dbReference type="eggNOG" id="ENOG5033VMK">
    <property type="taxonomic scope" value="Bacteria"/>
</dbReference>
<dbReference type="STRING" id="526226.Gbro_4036"/>
<name>D0L4H8_GORB4</name>
<keyword evidence="4" id="KW-1185">Reference proteome</keyword>
<accession>D0L4H8</accession>
<sequence length="165" mass="18208">MAAGGTRKPARGSGDDADGTPAAPRSWKDAWPFLVALGVIVVAVVGLGLSYLLRPAEERVTDSTRVQYAINDHYTARNASDYTAYREHTCAADLASPSFITERVFSEQNRDRRDNPIQIDITDLTVDGDRAQAQVHWHLKNSSDQKHTVPTVVVRENGEWKVCTS</sequence>
<organism evidence="3 4">
    <name type="scientific">Gordonia bronchialis (strain ATCC 25592 / DSM 43247 / BCRC 13721 / JCM 3198 / KCTC 3076 / NBRC 16047 / NCTC 10667)</name>
    <name type="common">Rhodococcus bronchialis</name>
    <dbReference type="NCBI Taxonomy" id="526226"/>
    <lineage>
        <taxon>Bacteria</taxon>
        <taxon>Bacillati</taxon>
        <taxon>Actinomycetota</taxon>
        <taxon>Actinomycetes</taxon>
        <taxon>Mycobacteriales</taxon>
        <taxon>Gordoniaceae</taxon>
        <taxon>Gordonia</taxon>
    </lineage>
</organism>
<gene>
    <name evidence="3" type="ordered locus">Gbro_4036</name>
</gene>
<keyword evidence="2" id="KW-1133">Transmembrane helix</keyword>
<dbReference type="KEGG" id="gbr:Gbro_4036"/>
<dbReference type="AlphaFoldDB" id="D0L4H8"/>
<protein>
    <recommendedName>
        <fullName evidence="5">DUF4878 domain-containing protein</fullName>
    </recommendedName>
</protein>
<keyword evidence="2" id="KW-0472">Membrane</keyword>
<dbReference type="HOGENOM" id="CLU_119944_0_0_11"/>
<reference evidence="4" key="1">
    <citation type="submission" date="2009-10" db="EMBL/GenBank/DDBJ databases">
        <title>The complete chromosome of Gordonia bronchialis DSM 43247.</title>
        <authorList>
            <consortium name="US DOE Joint Genome Institute (JGI-PGF)"/>
            <person name="Lucas S."/>
            <person name="Copeland A."/>
            <person name="Lapidus A."/>
            <person name="Glavina del Rio T."/>
            <person name="Dalin E."/>
            <person name="Tice H."/>
            <person name="Bruce D."/>
            <person name="Goodwin L."/>
            <person name="Pitluck S."/>
            <person name="Kyrpides N."/>
            <person name="Mavromatis K."/>
            <person name="Ivanova N."/>
            <person name="Ovchinnikova G."/>
            <person name="Saunders E."/>
            <person name="Brettin T."/>
            <person name="Detter J.C."/>
            <person name="Han C."/>
            <person name="Larimer F."/>
            <person name="Land M."/>
            <person name="Hauser L."/>
            <person name="Markowitz V."/>
            <person name="Cheng J.-F."/>
            <person name="Hugenholtz P."/>
            <person name="Woyke T."/>
            <person name="Wu D."/>
            <person name="Jando M."/>
            <person name="Schneider S."/>
            <person name="Goeker M."/>
            <person name="Klenk H.-P."/>
            <person name="Eisen J.A."/>
        </authorList>
    </citation>
    <scope>NUCLEOTIDE SEQUENCE [LARGE SCALE GENOMIC DNA]</scope>
    <source>
        <strain evidence="4">ATCC 25592 / DSM 43247 / BCRC 13721 / JCM 3198 / KCTC 3076 / NBRC 16047 / NCTC 10667</strain>
    </source>
</reference>
<evidence type="ECO:0000256" key="2">
    <source>
        <dbReference type="SAM" id="Phobius"/>
    </source>
</evidence>
<evidence type="ECO:0000313" key="3">
    <source>
        <dbReference type="EMBL" id="ACY23203.1"/>
    </source>
</evidence>
<evidence type="ECO:0000313" key="4">
    <source>
        <dbReference type="Proteomes" id="UP000001219"/>
    </source>
</evidence>
<evidence type="ECO:0008006" key="5">
    <source>
        <dbReference type="Google" id="ProtNLM"/>
    </source>
</evidence>
<dbReference type="RefSeq" id="WP_012835706.1">
    <property type="nucleotide sequence ID" value="NC_013441.1"/>
</dbReference>
<evidence type="ECO:0000256" key="1">
    <source>
        <dbReference type="SAM" id="MobiDB-lite"/>
    </source>
</evidence>
<proteinExistence type="predicted"/>
<dbReference type="OrthoDB" id="4427703at2"/>
<reference evidence="3 4" key="2">
    <citation type="journal article" date="2010" name="Stand. Genomic Sci.">
        <title>Complete genome sequence of Gordonia bronchialis type strain (3410).</title>
        <authorList>
            <person name="Ivanova N."/>
            <person name="Sikorski J."/>
            <person name="Jando M."/>
            <person name="Lapidus A."/>
            <person name="Nolan M."/>
            <person name="Lucas S."/>
            <person name="Del Rio T.G."/>
            <person name="Tice H."/>
            <person name="Copeland A."/>
            <person name="Cheng J.F."/>
            <person name="Chen F."/>
            <person name="Bruce D."/>
            <person name="Goodwin L."/>
            <person name="Pitluck S."/>
            <person name="Mavromatis K."/>
            <person name="Ovchinnikova G."/>
            <person name="Pati A."/>
            <person name="Chen A."/>
            <person name="Palaniappan K."/>
            <person name="Land M."/>
            <person name="Hauser L."/>
            <person name="Chang Y.J."/>
            <person name="Jeffries C.D."/>
            <person name="Chain P."/>
            <person name="Saunders E."/>
            <person name="Han C."/>
            <person name="Detter J.C."/>
            <person name="Brettin T."/>
            <person name="Rohde M."/>
            <person name="Goker M."/>
            <person name="Bristow J."/>
            <person name="Eisen J.A."/>
            <person name="Markowitz V."/>
            <person name="Hugenholtz P."/>
            <person name="Klenk H.P."/>
            <person name="Kyrpides N.C."/>
        </authorList>
    </citation>
    <scope>NUCLEOTIDE SEQUENCE [LARGE SCALE GENOMIC DNA]</scope>
    <source>
        <strain evidence="4">ATCC 25592 / DSM 43247 / BCRC 13721 / JCM 3198 / KCTC 3076 / NBRC 16047 / NCTC 10667</strain>
    </source>
</reference>
<keyword evidence="2" id="KW-0812">Transmembrane</keyword>
<feature type="transmembrane region" description="Helical" evidence="2">
    <location>
        <begin position="30"/>
        <end position="53"/>
    </location>
</feature>